<organism evidence="1 2">
    <name type="scientific">Dreissena polymorpha</name>
    <name type="common">Zebra mussel</name>
    <name type="synonym">Mytilus polymorpha</name>
    <dbReference type="NCBI Taxonomy" id="45954"/>
    <lineage>
        <taxon>Eukaryota</taxon>
        <taxon>Metazoa</taxon>
        <taxon>Spiralia</taxon>
        <taxon>Lophotrochozoa</taxon>
        <taxon>Mollusca</taxon>
        <taxon>Bivalvia</taxon>
        <taxon>Autobranchia</taxon>
        <taxon>Heteroconchia</taxon>
        <taxon>Euheterodonta</taxon>
        <taxon>Imparidentia</taxon>
        <taxon>Neoheterodontei</taxon>
        <taxon>Myida</taxon>
        <taxon>Dreissenoidea</taxon>
        <taxon>Dreissenidae</taxon>
        <taxon>Dreissena</taxon>
    </lineage>
</organism>
<name>A0A9D4E5K8_DREPO</name>
<proteinExistence type="predicted"/>
<dbReference type="AlphaFoldDB" id="A0A9D4E5K8"/>
<keyword evidence="2" id="KW-1185">Reference proteome</keyword>
<reference evidence="1" key="1">
    <citation type="journal article" date="2019" name="bioRxiv">
        <title>The Genome of the Zebra Mussel, Dreissena polymorpha: A Resource for Invasive Species Research.</title>
        <authorList>
            <person name="McCartney M.A."/>
            <person name="Auch B."/>
            <person name="Kono T."/>
            <person name="Mallez S."/>
            <person name="Zhang Y."/>
            <person name="Obille A."/>
            <person name="Becker A."/>
            <person name="Abrahante J.E."/>
            <person name="Garbe J."/>
            <person name="Badalamenti J.P."/>
            <person name="Herman A."/>
            <person name="Mangelson H."/>
            <person name="Liachko I."/>
            <person name="Sullivan S."/>
            <person name="Sone E.D."/>
            <person name="Koren S."/>
            <person name="Silverstein K.A.T."/>
            <person name="Beckman K.B."/>
            <person name="Gohl D.M."/>
        </authorList>
    </citation>
    <scope>NUCLEOTIDE SEQUENCE</scope>
    <source>
        <strain evidence="1">Duluth1</strain>
        <tissue evidence="1">Whole animal</tissue>
    </source>
</reference>
<protein>
    <submittedName>
        <fullName evidence="1">Uncharacterized protein</fullName>
    </submittedName>
</protein>
<sequence>MVRVNRLENIVDFASIGSTLMPTKVSDLERQREGLQEKIVYLQSQSMRSNLIFKNITGDNCDWK</sequence>
<comment type="caution">
    <text evidence="1">The sequence shown here is derived from an EMBL/GenBank/DDBJ whole genome shotgun (WGS) entry which is preliminary data.</text>
</comment>
<evidence type="ECO:0000313" key="1">
    <source>
        <dbReference type="EMBL" id="KAH3773596.1"/>
    </source>
</evidence>
<evidence type="ECO:0000313" key="2">
    <source>
        <dbReference type="Proteomes" id="UP000828390"/>
    </source>
</evidence>
<gene>
    <name evidence="1" type="ORF">DPMN_174958</name>
</gene>
<dbReference type="Proteomes" id="UP000828390">
    <property type="component" value="Unassembled WGS sequence"/>
</dbReference>
<dbReference type="EMBL" id="JAIWYP010000009">
    <property type="protein sequence ID" value="KAH3773596.1"/>
    <property type="molecule type" value="Genomic_DNA"/>
</dbReference>
<reference evidence="1" key="2">
    <citation type="submission" date="2020-11" db="EMBL/GenBank/DDBJ databases">
        <authorList>
            <person name="McCartney M.A."/>
            <person name="Auch B."/>
            <person name="Kono T."/>
            <person name="Mallez S."/>
            <person name="Becker A."/>
            <person name="Gohl D.M."/>
            <person name="Silverstein K.A.T."/>
            <person name="Koren S."/>
            <person name="Bechman K.B."/>
            <person name="Herman A."/>
            <person name="Abrahante J.E."/>
            <person name="Garbe J."/>
        </authorList>
    </citation>
    <scope>NUCLEOTIDE SEQUENCE</scope>
    <source>
        <strain evidence="1">Duluth1</strain>
        <tissue evidence="1">Whole animal</tissue>
    </source>
</reference>
<accession>A0A9D4E5K8</accession>